<dbReference type="Proteomes" id="UP000732298">
    <property type="component" value="Unassembled WGS sequence"/>
</dbReference>
<dbReference type="Pfam" id="PF01138">
    <property type="entry name" value="RNase_PH"/>
    <property type="match status" value="1"/>
</dbReference>
<proteinExistence type="inferred from homology"/>
<evidence type="ECO:0000256" key="7">
    <source>
        <dbReference type="ARBA" id="ARBA00022839"/>
    </source>
</evidence>
<evidence type="ECO:0000256" key="6">
    <source>
        <dbReference type="ARBA" id="ARBA00022835"/>
    </source>
</evidence>
<dbReference type="CDD" id="cd11366">
    <property type="entry name" value="RNase_PH_archRRP41"/>
    <property type="match status" value="1"/>
</dbReference>
<evidence type="ECO:0000256" key="5">
    <source>
        <dbReference type="ARBA" id="ARBA00022801"/>
    </source>
</evidence>
<dbReference type="InterPro" id="IPR015847">
    <property type="entry name" value="ExoRNase_PH_dom2"/>
</dbReference>
<dbReference type="GO" id="GO:0010467">
    <property type="term" value="P:gene expression"/>
    <property type="evidence" value="ECO:0007669"/>
    <property type="project" value="UniProtKB-ARBA"/>
</dbReference>
<comment type="caution">
    <text evidence="11">The sequence shown here is derived from an EMBL/GenBank/DDBJ whole genome shotgun (WGS) entry which is preliminary data.</text>
</comment>
<comment type="subunit">
    <text evidence="8">Component of the archaeal exosome complex. Forms a hexameric ring-like arrangement composed of 3 Rrp41-Rrp42 heterodimers. The hexameric ring associates with a trimer of Rrp4 and/or Csl4 subunits.</text>
</comment>
<evidence type="ECO:0000256" key="2">
    <source>
        <dbReference type="ARBA" id="ARBA00006678"/>
    </source>
</evidence>
<keyword evidence="4" id="KW-0540">Nuclease</keyword>
<evidence type="ECO:0000256" key="8">
    <source>
        <dbReference type="ARBA" id="ARBA00062149"/>
    </source>
</evidence>
<dbReference type="SUPFAM" id="SSF55666">
    <property type="entry name" value="Ribonuclease PH domain 2-like"/>
    <property type="match status" value="1"/>
</dbReference>
<feature type="domain" description="Exoribonuclease phosphorolytic" evidence="10">
    <location>
        <begin position="159"/>
        <end position="224"/>
    </location>
</feature>
<dbReference type="SUPFAM" id="SSF54211">
    <property type="entry name" value="Ribosomal protein S5 domain 2-like"/>
    <property type="match status" value="1"/>
</dbReference>
<dbReference type="GO" id="GO:0016896">
    <property type="term" value="F:RNA exonuclease activity, producing 5'-phosphomonoesters"/>
    <property type="evidence" value="ECO:0007669"/>
    <property type="project" value="InterPro"/>
</dbReference>
<dbReference type="InterPro" id="IPR027408">
    <property type="entry name" value="PNPase/RNase_PH_dom_sf"/>
</dbReference>
<dbReference type="Pfam" id="PF03725">
    <property type="entry name" value="RNase_PH_C"/>
    <property type="match status" value="1"/>
</dbReference>
<dbReference type="InterPro" id="IPR036345">
    <property type="entry name" value="ExoRNase_PH_dom2_sf"/>
</dbReference>
<accession>A0A8T3YNT5</accession>
<name>A0A8T3YNT5_9ARCH</name>
<dbReference type="InterPro" id="IPR020568">
    <property type="entry name" value="Ribosomal_Su5_D2-typ_SF"/>
</dbReference>
<keyword evidence="3" id="KW-0963">Cytoplasm</keyword>
<dbReference type="EMBL" id="JACQPB010000040">
    <property type="protein sequence ID" value="MBI4210678.1"/>
    <property type="molecule type" value="Genomic_DNA"/>
</dbReference>
<sequence>MMGKKKDESVTYVDSKGKRLDGRKVDELREVKIKAGVIPRADGSAYLEWGQNKVFAAVYGPRECLPKHTASPYKAVVKFEYRMATFSVPDRKNPKPGRREVEISKVCGEALEKAIFVERFPNTQIDITVEIVDSNAGSRIAALTAASVALADAGIPMRDMVCGTSVGKAGGKLIVDLDKNEEDAPDAVDIPIAMLPNSKEIVLLQLDGVLTRAEWEQAYKMGEAAAMHIYDVQKAALKAKYANVEEKGEAKGVDAE</sequence>
<dbReference type="InterPro" id="IPR050080">
    <property type="entry name" value="RNase_PH"/>
</dbReference>
<keyword evidence="7 11" id="KW-0269">Exonuclease</keyword>
<dbReference type="PANTHER" id="PTHR11953">
    <property type="entry name" value="EXOSOME COMPLEX COMPONENT"/>
    <property type="match status" value="1"/>
</dbReference>
<evidence type="ECO:0000256" key="1">
    <source>
        <dbReference type="ARBA" id="ARBA00004496"/>
    </source>
</evidence>
<evidence type="ECO:0000313" key="12">
    <source>
        <dbReference type="Proteomes" id="UP000732298"/>
    </source>
</evidence>
<evidence type="ECO:0000259" key="9">
    <source>
        <dbReference type="Pfam" id="PF01138"/>
    </source>
</evidence>
<dbReference type="GO" id="GO:0000177">
    <property type="term" value="C:cytoplasmic exosome (RNase complex)"/>
    <property type="evidence" value="ECO:0007669"/>
    <property type="project" value="TreeGrafter"/>
</dbReference>
<dbReference type="PANTHER" id="PTHR11953:SF0">
    <property type="entry name" value="EXOSOME COMPLEX COMPONENT RRP41"/>
    <property type="match status" value="1"/>
</dbReference>
<protein>
    <submittedName>
        <fullName evidence="11">Exosome complex exonuclease Rrp41</fullName>
    </submittedName>
</protein>
<reference evidence="11" key="1">
    <citation type="submission" date="2020-07" db="EMBL/GenBank/DDBJ databases">
        <title>Huge and variable diversity of episymbiotic CPR bacteria and DPANN archaea in groundwater ecosystems.</title>
        <authorList>
            <person name="He C.Y."/>
            <person name="Keren R."/>
            <person name="Whittaker M."/>
            <person name="Farag I.F."/>
            <person name="Doudna J."/>
            <person name="Cate J.H.D."/>
            <person name="Banfield J.F."/>
        </authorList>
    </citation>
    <scope>NUCLEOTIDE SEQUENCE</scope>
    <source>
        <strain evidence="11">NC_groundwater_1296_Ag_S-0.2um_52_80</strain>
    </source>
</reference>
<organism evidence="11 12">
    <name type="scientific">Candidatus Iainarchaeum sp</name>
    <dbReference type="NCBI Taxonomy" id="3101447"/>
    <lineage>
        <taxon>Archaea</taxon>
        <taxon>Candidatus Iainarchaeota</taxon>
        <taxon>Candidatus Iainarchaeia</taxon>
        <taxon>Candidatus Iainarchaeales</taxon>
        <taxon>Candidatus Iainarchaeaceae</taxon>
        <taxon>Candidatus Iainarchaeum</taxon>
    </lineage>
</organism>
<comment type="subcellular location">
    <subcellularLocation>
        <location evidence="1">Cytoplasm</location>
    </subcellularLocation>
</comment>
<dbReference type="GO" id="GO:0016075">
    <property type="term" value="P:rRNA catabolic process"/>
    <property type="evidence" value="ECO:0007669"/>
    <property type="project" value="TreeGrafter"/>
</dbReference>
<dbReference type="FunFam" id="3.30.230.70:FF:000004">
    <property type="entry name" value="Exosome complex component Rrp41"/>
    <property type="match status" value="1"/>
</dbReference>
<feature type="domain" description="Exoribonuclease phosphorolytic" evidence="9">
    <location>
        <begin position="27"/>
        <end position="156"/>
    </location>
</feature>
<gene>
    <name evidence="11" type="ORF">HY544_04195</name>
</gene>
<evidence type="ECO:0000259" key="10">
    <source>
        <dbReference type="Pfam" id="PF03725"/>
    </source>
</evidence>
<evidence type="ECO:0000313" key="11">
    <source>
        <dbReference type="EMBL" id="MBI4210678.1"/>
    </source>
</evidence>
<evidence type="ECO:0000256" key="4">
    <source>
        <dbReference type="ARBA" id="ARBA00022722"/>
    </source>
</evidence>
<keyword evidence="5" id="KW-0378">Hydrolase</keyword>
<dbReference type="GO" id="GO:0000956">
    <property type="term" value="P:nuclear-transcribed mRNA catabolic process"/>
    <property type="evidence" value="ECO:0007669"/>
    <property type="project" value="UniProtKB-ARBA"/>
</dbReference>
<keyword evidence="6" id="KW-0271">Exosome</keyword>
<comment type="similarity">
    <text evidence="2">Belongs to the RNase PH family.</text>
</comment>
<dbReference type="AlphaFoldDB" id="A0A8T3YNT5"/>
<dbReference type="GO" id="GO:0003723">
    <property type="term" value="F:RNA binding"/>
    <property type="evidence" value="ECO:0007669"/>
    <property type="project" value="TreeGrafter"/>
</dbReference>
<evidence type="ECO:0000256" key="3">
    <source>
        <dbReference type="ARBA" id="ARBA00022490"/>
    </source>
</evidence>
<dbReference type="InterPro" id="IPR001247">
    <property type="entry name" value="ExoRNase_PH_dom1"/>
</dbReference>
<dbReference type="InterPro" id="IPR011807">
    <property type="entry name" value="Rrp41"/>
</dbReference>
<dbReference type="Gene3D" id="3.30.230.70">
    <property type="entry name" value="GHMP Kinase, N-terminal domain"/>
    <property type="match status" value="1"/>
</dbReference>